<dbReference type="PROSITE" id="PS50005">
    <property type="entry name" value="TPR"/>
    <property type="match status" value="1"/>
</dbReference>
<dbReference type="STRING" id="1581680.BN1209_1617"/>
<dbReference type="InterPro" id="IPR011990">
    <property type="entry name" value="TPR-like_helical_dom_sf"/>
</dbReference>
<accession>A0A0B7IWK5</accession>
<reference evidence="3" key="1">
    <citation type="submission" date="2014-12" db="EMBL/GenBank/DDBJ databases">
        <authorList>
            <person name="Salcher M.M."/>
        </authorList>
    </citation>
    <scope>NUCLEOTIDE SEQUENCE [LARGE SCALE GENOMIC DNA]</scope>
    <source>
        <strain evidence="3">MMS-10A-171</strain>
    </source>
</reference>
<organism evidence="2 3">
    <name type="scientific">Candidatus Methylopumilus turicensis</name>
    <dbReference type="NCBI Taxonomy" id="1581680"/>
    <lineage>
        <taxon>Bacteria</taxon>
        <taxon>Pseudomonadati</taxon>
        <taxon>Pseudomonadota</taxon>
        <taxon>Betaproteobacteria</taxon>
        <taxon>Nitrosomonadales</taxon>
        <taxon>Methylophilaceae</taxon>
        <taxon>Candidatus Methylopumilus</taxon>
    </lineage>
</organism>
<feature type="repeat" description="TPR" evidence="1">
    <location>
        <begin position="103"/>
        <end position="136"/>
    </location>
</feature>
<dbReference type="PANTHER" id="PTHR40036:SF1">
    <property type="entry name" value="MACROCIN O-METHYLTRANSFERASE"/>
    <property type="match status" value="1"/>
</dbReference>
<dbReference type="Pfam" id="PF02810">
    <property type="entry name" value="SEC-C"/>
    <property type="match status" value="1"/>
</dbReference>
<dbReference type="Pfam" id="PF13578">
    <property type="entry name" value="Methyltransf_24"/>
    <property type="match status" value="1"/>
</dbReference>
<dbReference type="KEGG" id="mbac:BN1209_1617"/>
<evidence type="ECO:0000313" key="2">
    <source>
        <dbReference type="EMBL" id="CEN56652.1"/>
    </source>
</evidence>
<dbReference type="Gene3D" id="3.40.50.150">
    <property type="entry name" value="Vaccinia Virus protein VP39"/>
    <property type="match status" value="1"/>
</dbReference>
<gene>
    <name evidence="2" type="ORF">BN1209_1617</name>
</gene>
<dbReference type="EMBL" id="LN794158">
    <property type="protein sequence ID" value="CEN56652.1"/>
    <property type="molecule type" value="Genomic_DNA"/>
</dbReference>
<dbReference type="InterPro" id="IPR008884">
    <property type="entry name" value="TylF_MeTrfase"/>
</dbReference>
<dbReference type="RefSeq" id="WP_082048470.1">
    <property type="nucleotide sequence ID" value="NZ_LN794158.1"/>
</dbReference>
<sequence length="401" mass="44599">MTKQGRNDPCACGSGKKFKQCCASKPAQTVSPQALMQGLRTAWVNFEAQRFEQAKSICQQIIQAVPAQIDAVHLLGLIALKDGDIEAAVTHLSNVVKRDATKPQYIANLGFAYHEQGKLDLAIAAYRKAIALEPRYLDAHYNLHAALIDAKNLAPSIASLEAVIQLNPQDADAIFMLGMLQDYQGNTKAAEAEFEKIQHGDALIKSRLDAWQYFKGAIKDKLPPVTGSIHATFELATKASKVKGAVLEFGVRHANSTRQLATLAKQDVHGFDSFEGIPEDWHDEGKGSYSTRGVIPKVPSNIHLHAGWFDATLPEFLKTNTEQARLINIDCDIYSSTKTVLDLLAPRIVKGTVIIFDEYIGNQHWREDEYKAFQEALKTYGWKYEYLAFSFFTKQVVVRIC</sequence>
<dbReference type="SUPFAM" id="SSF53335">
    <property type="entry name" value="S-adenosyl-L-methionine-dependent methyltransferases"/>
    <property type="match status" value="1"/>
</dbReference>
<evidence type="ECO:0000313" key="3">
    <source>
        <dbReference type="Proteomes" id="UP000056322"/>
    </source>
</evidence>
<dbReference type="OrthoDB" id="9777890at2"/>
<keyword evidence="3" id="KW-1185">Reference proteome</keyword>
<dbReference type="PANTHER" id="PTHR40036">
    <property type="entry name" value="MACROCIN O-METHYLTRANSFERASE"/>
    <property type="match status" value="1"/>
</dbReference>
<proteinExistence type="predicted"/>
<dbReference type="Gene3D" id="3.10.450.50">
    <property type="match status" value="1"/>
</dbReference>
<evidence type="ECO:0000256" key="1">
    <source>
        <dbReference type="PROSITE-ProRule" id="PRU00339"/>
    </source>
</evidence>
<dbReference type="InterPro" id="IPR004027">
    <property type="entry name" value="SEC_C_motif"/>
</dbReference>
<name>A0A0B7IWK5_9PROT</name>
<keyword evidence="1" id="KW-0802">TPR repeat</keyword>
<dbReference type="HOGENOM" id="CLU_780163_0_0_4"/>
<dbReference type="InterPro" id="IPR019734">
    <property type="entry name" value="TPR_rpt"/>
</dbReference>
<dbReference type="PROSITE" id="PS50293">
    <property type="entry name" value="TPR_REGION"/>
    <property type="match status" value="1"/>
</dbReference>
<dbReference type="Pfam" id="PF13414">
    <property type="entry name" value="TPR_11"/>
    <property type="match status" value="1"/>
</dbReference>
<dbReference type="AlphaFoldDB" id="A0A0B7IWK5"/>
<protein>
    <submittedName>
        <fullName evidence="2">Tetratricopeptide TPR_2 repeat protein</fullName>
    </submittedName>
</protein>
<dbReference type="SUPFAM" id="SSF103642">
    <property type="entry name" value="Sec-C motif"/>
    <property type="match status" value="1"/>
</dbReference>
<dbReference type="Proteomes" id="UP000056322">
    <property type="component" value="Chromosome 1"/>
</dbReference>
<dbReference type="InterPro" id="IPR029063">
    <property type="entry name" value="SAM-dependent_MTases_sf"/>
</dbReference>
<dbReference type="SMART" id="SM00028">
    <property type="entry name" value="TPR"/>
    <property type="match status" value="3"/>
</dbReference>
<dbReference type="SUPFAM" id="SSF48452">
    <property type="entry name" value="TPR-like"/>
    <property type="match status" value="1"/>
</dbReference>
<dbReference type="Pfam" id="PF13174">
    <property type="entry name" value="TPR_6"/>
    <property type="match status" value="1"/>
</dbReference>
<dbReference type="Gene3D" id="1.25.40.10">
    <property type="entry name" value="Tetratricopeptide repeat domain"/>
    <property type="match status" value="2"/>
</dbReference>